<organism evidence="16">
    <name type="scientific">Achlya hypogyna</name>
    <name type="common">Oomycete</name>
    <name type="synonym">Protoachlya hypogyna</name>
    <dbReference type="NCBI Taxonomy" id="1202772"/>
    <lineage>
        <taxon>Eukaryota</taxon>
        <taxon>Sar</taxon>
        <taxon>Stramenopiles</taxon>
        <taxon>Oomycota</taxon>
        <taxon>Saprolegniomycetes</taxon>
        <taxon>Saprolegniales</taxon>
        <taxon>Achlyaceae</taxon>
        <taxon>Achlya</taxon>
    </lineage>
</organism>
<evidence type="ECO:0000256" key="12">
    <source>
        <dbReference type="ARBA" id="ARBA00042373"/>
    </source>
</evidence>
<reference evidence="16 18" key="1">
    <citation type="journal article" date="2014" name="Genome Biol. Evol.">
        <title>The secreted proteins of Achlya hypogyna and Thraustotheca clavata identify the ancestral oomycete secretome and reveal gene acquisitions by horizontal gene transfer.</title>
        <authorList>
            <person name="Misner I."/>
            <person name="Blouin N."/>
            <person name="Leonard G."/>
            <person name="Richards T.A."/>
            <person name="Lane C.E."/>
        </authorList>
    </citation>
    <scope>NUCLEOTIDE SEQUENCE</scope>
    <source>
        <strain evidence="16 18">ATCC 48635</strain>
    </source>
</reference>
<evidence type="ECO:0000256" key="6">
    <source>
        <dbReference type="ARBA" id="ARBA00023136"/>
    </source>
</evidence>
<evidence type="ECO:0000256" key="5">
    <source>
        <dbReference type="ARBA" id="ARBA00022801"/>
    </source>
</evidence>
<keyword evidence="10" id="KW-0624">Polysaccharide degradation</keyword>
<evidence type="ECO:0000313" key="18">
    <source>
        <dbReference type="Proteomes" id="UP000243579"/>
    </source>
</evidence>
<dbReference type="STRING" id="1202772.A0A0A7CN58"/>
<evidence type="ECO:0000256" key="4">
    <source>
        <dbReference type="ARBA" id="ARBA00022475"/>
    </source>
</evidence>
<keyword evidence="9" id="KW-0961">Cell wall biogenesis/degradation</keyword>
<evidence type="ECO:0000256" key="7">
    <source>
        <dbReference type="ARBA" id="ARBA00023180"/>
    </source>
</evidence>
<keyword evidence="18" id="KW-1185">Reference proteome</keyword>
<evidence type="ECO:0000313" key="16">
    <source>
        <dbReference type="EMBL" id="AIG55961.1"/>
    </source>
</evidence>
<comment type="subcellular location">
    <subcellularLocation>
        <location evidence="2">Cell membrane</location>
    </subcellularLocation>
</comment>
<evidence type="ECO:0000256" key="14">
    <source>
        <dbReference type="SAM" id="MobiDB-lite"/>
    </source>
</evidence>
<keyword evidence="6" id="KW-0472">Membrane</keyword>
<dbReference type="EC" id="3.2.1.39" evidence="3"/>
<dbReference type="PANTHER" id="PTHR16631">
    <property type="entry name" value="GLUCAN 1,3-BETA-GLUCOSIDASE"/>
    <property type="match status" value="1"/>
</dbReference>
<keyword evidence="8" id="KW-0119">Carbohydrate metabolism</keyword>
<dbReference type="OrthoDB" id="77201at2759"/>
<evidence type="ECO:0000256" key="3">
    <source>
        <dbReference type="ARBA" id="ARBA00012780"/>
    </source>
</evidence>
<dbReference type="PANTHER" id="PTHR16631:SF17">
    <property type="entry name" value="GLUCAN ENDO-1,3-BETA-GLUCOSIDASE BTGC"/>
    <property type="match status" value="1"/>
</dbReference>
<dbReference type="PRINTS" id="PR01217">
    <property type="entry name" value="PRICHEXTENSN"/>
</dbReference>
<keyword evidence="5 17" id="KW-0378">Hydrolase</keyword>
<feature type="compositionally biased region" description="Pro residues" evidence="14">
    <location>
        <begin position="336"/>
        <end position="363"/>
    </location>
</feature>
<evidence type="ECO:0000256" key="2">
    <source>
        <dbReference type="ARBA" id="ARBA00004236"/>
    </source>
</evidence>
<gene>
    <name evidence="17" type="ORF">ACHHYP_04359</name>
</gene>
<dbReference type="SUPFAM" id="SSF51445">
    <property type="entry name" value="(Trans)glycosidases"/>
    <property type="match status" value="1"/>
</dbReference>
<dbReference type="EMBL" id="JNBR01000501">
    <property type="protein sequence ID" value="OQR91788.1"/>
    <property type="molecule type" value="Genomic_DNA"/>
</dbReference>
<feature type="region of interest" description="Disordered" evidence="14">
    <location>
        <begin position="269"/>
        <end position="363"/>
    </location>
</feature>
<evidence type="ECO:0000256" key="15">
    <source>
        <dbReference type="SAM" id="SignalP"/>
    </source>
</evidence>
<keyword evidence="4" id="KW-1003">Cell membrane</keyword>
<dbReference type="GO" id="GO:0071555">
    <property type="term" value="P:cell wall organization"/>
    <property type="evidence" value="ECO:0007669"/>
    <property type="project" value="UniProtKB-KW"/>
</dbReference>
<comment type="function">
    <text evidence="11">Glucanases play a role in cell expansion during growth, in cell-cell fusion during mating, and in spore release during sporulation. This enzyme may be involved in beta-glucan degradation. Active on laminarin and lichenan.</text>
</comment>
<dbReference type="InterPro" id="IPR017853">
    <property type="entry name" value="GH"/>
</dbReference>
<sequence length="363" mass="38803">MMRLVALASTCLFGLAAAGADMGVCYDSYDSANMKSHFTTIKERFTAVRTFQTAMGSQNAIDVAAEVGLKMAAGIWLLGDRFETDLKAVIDGAKRHPDTVQVVYVGNEELHNGWNAEQLTAKIHEVKGRLKSAGVNVRVGTVQIDGDYLKYPSIADACDVIGVNIHPFFSGGPASVLTPIVDFKTRWDAMKTKFGDKIRMTESGWPTQGGNFGQHEANFQRAQDYYNAMLQWEASEQSETPYYFMFHDNRAKGGFEAYFGIANPDGKWKWGSPGPSPTNAPTNNPTPSPSNSLAPTPSPSPSSGPAPTPSPSNGPAPTAYPTSTPSVVPTTTPSANPTPAPTVPTPAPTVPTPTPSPSPNYCK</sequence>
<dbReference type="GO" id="GO:0005886">
    <property type="term" value="C:plasma membrane"/>
    <property type="evidence" value="ECO:0007669"/>
    <property type="project" value="UniProtKB-SubCell"/>
</dbReference>
<feature type="signal peptide" evidence="15">
    <location>
        <begin position="1"/>
        <end position="18"/>
    </location>
</feature>
<feature type="compositionally biased region" description="Pro residues" evidence="14">
    <location>
        <begin position="296"/>
        <end position="314"/>
    </location>
</feature>
<dbReference type="AlphaFoldDB" id="A0A0A7CN58"/>
<evidence type="ECO:0000256" key="13">
    <source>
        <dbReference type="ARBA" id="ARBA00043078"/>
    </source>
</evidence>
<dbReference type="InterPro" id="IPR050732">
    <property type="entry name" value="Beta-glucan_modifiers"/>
</dbReference>
<dbReference type="Gene3D" id="3.20.20.80">
    <property type="entry name" value="Glycosidases"/>
    <property type="match status" value="1"/>
</dbReference>
<evidence type="ECO:0000256" key="10">
    <source>
        <dbReference type="ARBA" id="ARBA00023326"/>
    </source>
</evidence>
<keyword evidence="15" id="KW-0732">Signal</keyword>
<name>A0A0A7CN58_ACHHY</name>
<protein>
    <recommendedName>
        <fullName evidence="3">glucan endo-1,3-beta-D-glucosidase</fullName>
        <ecNumber evidence="3">3.2.1.39</ecNumber>
    </recommendedName>
    <alternativeName>
        <fullName evidence="13">Endo-1,3-beta-glucanase btgC</fullName>
    </alternativeName>
    <alternativeName>
        <fullName evidence="12">Laminarinase btgC</fullName>
    </alternativeName>
</protein>
<comment type="catalytic activity">
    <reaction evidence="1">
        <text>Hydrolysis of (1-&gt;3)-beta-D-glucosidic linkages in (1-&gt;3)-beta-D-glucans.</text>
        <dbReference type="EC" id="3.2.1.39"/>
    </reaction>
</comment>
<dbReference type="Proteomes" id="UP000243579">
    <property type="component" value="Unassembled WGS sequence"/>
</dbReference>
<dbReference type="GO" id="GO:0042973">
    <property type="term" value="F:glucan endo-1,3-beta-D-glucosidase activity"/>
    <property type="evidence" value="ECO:0007669"/>
    <property type="project" value="UniProtKB-EC"/>
</dbReference>
<dbReference type="EMBL" id="KM038500">
    <property type="protein sequence ID" value="AIG55961.1"/>
    <property type="molecule type" value="Genomic_DNA"/>
</dbReference>
<dbReference type="GO" id="GO:0000272">
    <property type="term" value="P:polysaccharide catabolic process"/>
    <property type="evidence" value="ECO:0007669"/>
    <property type="project" value="UniProtKB-KW"/>
</dbReference>
<feature type="chain" id="PRO_5002025902" description="glucan endo-1,3-beta-D-glucosidase" evidence="15">
    <location>
        <begin position="19"/>
        <end position="363"/>
    </location>
</feature>
<evidence type="ECO:0000256" key="8">
    <source>
        <dbReference type="ARBA" id="ARBA00023277"/>
    </source>
</evidence>
<proteinExistence type="predicted"/>
<evidence type="ECO:0000256" key="11">
    <source>
        <dbReference type="ARBA" id="ARBA00037649"/>
    </source>
</evidence>
<keyword evidence="7" id="KW-0325">Glycoprotein</keyword>
<evidence type="ECO:0000256" key="1">
    <source>
        <dbReference type="ARBA" id="ARBA00000382"/>
    </source>
</evidence>
<evidence type="ECO:0000256" key="9">
    <source>
        <dbReference type="ARBA" id="ARBA00023316"/>
    </source>
</evidence>
<evidence type="ECO:0000313" key="17">
    <source>
        <dbReference type="EMBL" id="OQR91788.1"/>
    </source>
</evidence>
<accession>A0A0A7CN58</accession>
<feature type="compositionally biased region" description="Low complexity" evidence="14">
    <location>
        <begin position="315"/>
        <end position="335"/>
    </location>
</feature>
<feature type="compositionally biased region" description="Pro residues" evidence="14">
    <location>
        <begin position="274"/>
        <end position="288"/>
    </location>
</feature>